<dbReference type="PROSITE" id="PS50156">
    <property type="entry name" value="SSD"/>
    <property type="match status" value="1"/>
</dbReference>
<dbReference type="Proteomes" id="UP001316184">
    <property type="component" value="Chromosome"/>
</dbReference>
<dbReference type="InterPro" id="IPR050545">
    <property type="entry name" value="Mycobact_MmpL"/>
</dbReference>
<feature type="transmembrane region" description="Helical" evidence="7">
    <location>
        <begin position="648"/>
        <end position="670"/>
    </location>
</feature>
<dbReference type="InterPro" id="IPR004869">
    <property type="entry name" value="MMPL_dom"/>
</dbReference>
<organism evidence="9 10">
    <name type="scientific">Aeromicrobium wangtongii</name>
    <dbReference type="NCBI Taxonomy" id="2969247"/>
    <lineage>
        <taxon>Bacteria</taxon>
        <taxon>Bacillati</taxon>
        <taxon>Actinomycetota</taxon>
        <taxon>Actinomycetes</taxon>
        <taxon>Propionibacteriales</taxon>
        <taxon>Nocardioidaceae</taxon>
        <taxon>Aeromicrobium</taxon>
    </lineage>
</organism>
<evidence type="ECO:0000256" key="3">
    <source>
        <dbReference type="ARBA" id="ARBA00022475"/>
    </source>
</evidence>
<evidence type="ECO:0000259" key="8">
    <source>
        <dbReference type="PROSITE" id="PS50156"/>
    </source>
</evidence>
<feature type="transmembrane region" description="Helical" evidence="7">
    <location>
        <begin position="542"/>
        <end position="562"/>
    </location>
</feature>
<dbReference type="EMBL" id="CP102173">
    <property type="protein sequence ID" value="UUP13519.1"/>
    <property type="molecule type" value="Genomic_DNA"/>
</dbReference>
<feature type="transmembrane region" description="Helical" evidence="7">
    <location>
        <begin position="270"/>
        <end position="298"/>
    </location>
</feature>
<proteinExistence type="inferred from homology"/>
<dbReference type="Pfam" id="PF03176">
    <property type="entry name" value="MMPL"/>
    <property type="match status" value="2"/>
</dbReference>
<feature type="transmembrane region" description="Helical" evidence="7">
    <location>
        <begin position="569"/>
        <end position="591"/>
    </location>
</feature>
<accession>A0ABY5M5T4</accession>
<keyword evidence="3" id="KW-1003">Cell membrane</keyword>
<dbReference type="RefSeq" id="WP_232403620.1">
    <property type="nucleotide sequence ID" value="NZ_CP102173.1"/>
</dbReference>
<dbReference type="InterPro" id="IPR000731">
    <property type="entry name" value="SSD"/>
</dbReference>
<evidence type="ECO:0000256" key="7">
    <source>
        <dbReference type="SAM" id="Phobius"/>
    </source>
</evidence>
<feature type="transmembrane region" description="Helical" evidence="7">
    <location>
        <begin position="603"/>
        <end position="627"/>
    </location>
</feature>
<keyword evidence="4 7" id="KW-0812">Transmembrane</keyword>
<evidence type="ECO:0000256" key="4">
    <source>
        <dbReference type="ARBA" id="ARBA00022692"/>
    </source>
</evidence>
<feature type="transmembrane region" description="Helical" evidence="7">
    <location>
        <begin position="203"/>
        <end position="223"/>
    </location>
</feature>
<evidence type="ECO:0000256" key="1">
    <source>
        <dbReference type="ARBA" id="ARBA00004651"/>
    </source>
</evidence>
<feature type="transmembrane region" description="Helical" evidence="7">
    <location>
        <begin position="370"/>
        <end position="391"/>
    </location>
</feature>
<reference evidence="9 10" key="1">
    <citation type="submission" date="2022-08" db="EMBL/GenBank/DDBJ databases">
        <title>novel species in genus Aeromicrobium.</title>
        <authorList>
            <person name="Ye L."/>
        </authorList>
    </citation>
    <scope>NUCLEOTIDE SEQUENCE [LARGE SCALE GENOMIC DNA]</scope>
    <source>
        <strain evidence="10">zg-Y1379</strain>
    </source>
</reference>
<evidence type="ECO:0000256" key="6">
    <source>
        <dbReference type="ARBA" id="ARBA00023136"/>
    </source>
</evidence>
<feature type="domain" description="SSD" evidence="8">
    <location>
        <begin position="195"/>
        <end position="327"/>
    </location>
</feature>
<sequence>MAWHLYRLGRWSFRHRRIVISFWIGLLLLMGVGASTLSGKTSDQFTLPGIESIEAFDLMKERTPDAAPDGATARIVFQAPEGEKLTDPENAAAVKEALAAVDSKNVMTPPEARVLAATSEDGRTGYASIQYAKQSIELTDADREALETAPEVAQDAGLTVAIGGDALQEIPAQGLTELIGVGLAVIVLLITFGSLLMAGMPLLTAIIGVGIGVAGITTLTGFIDLGSSTPTLALMLGLAVGIDYALFIASRYRHEIHVGRSQEEAAGRAVGTAGSAVVFAGLTVVIALAGLSIVNINFLTQMGLAASATVAVAVLIALTLLPALFGAAGGKIGWGKIPFIKAPDPEDETVKNTMGRRWADLITKHRIKTLVGGLVVAGVVAIPVASMQLALPDDGTAPDGTGPRVAYDLIADNFGAGTNGPLLVVVDTKGADDPEAAVSATVKKVESVKKDVAAVLSPVPAKDAAPAEAEAFEGQLEATDYAIITLVPKSGPSDADTQTLVEDLRDEVSGVEADTGATVYVTGQTAVGVDISEKLADAFPKYLVVVVGLAFILLLIVFRSILVPLKAVAGFLLSVGVSLGATVAVFQWGWFADLIGVDKSGPVLFMLPLLLTGILFGLAMDYEVFLVSRMREEFVHGRPAKESVVFGFQYGARVVTAAAAIMVGVFGSFALGDEVIIKSIGFGLAVGVLADAFLVRMTIVPAFMALMGDRMWWLPKWLDKAMPNLDIEGESLVRRVEERDAAERETVPVA</sequence>
<feature type="transmembrane region" description="Helical" evidence="7">
    <location>
        <begin position="229"/>
        <end position="249"/>
    </location>
</feature>
<feature type="transmembrane region" description="Helical" evidence="7">
    <location>
        <begin position="304"/>
        <end position="327"/>
    </location>
</feature>
<evidence type="ECO:0000256" key="5">
    <source>
        <dbReference type="ARBA" id="ARBA00022989"/>
    </source>
</evidence>
<dbReference type="PANTHER" id="PTHR33406">
    <property type="entry name" value="MEMBRANE PROTEIN MJ1562-RELATED"/>
    <property type="match status" value="1"/>
</dbReference>
<protein>
    <submittedName>
        <fullName evidence="9">MMPL family transporter</fullName>
    </submittedName>
</protein>
<comment type="similarity">
    <text evidence="2">Belongs to the resistance-nodulation-cell division (RND) (TC 2.A.6) family. MmpL subfamily.</text>
</comment>
<dbReference type="SUPFAM" id="SSF82866">
    <property type="entry name" value="Multidrug efflux transporter AcrB transmembrane domain"/>
    <property type="match status" value="2"/>
</dbReference>
<evidence type="ECO:0000313" key="9">
    <source>
        <dbReference type="EMBL" id="UUP13519.1"/>
    </source>
</evidence>
<comment type="subcellular location">
    <subcellularLocation>
        <location evidence="1">Cell membrane</location>
        <topology evidence="1">Multi-pass membrane protein</topology>
    </subcellularLocation>
</comment>
<evidence type="ECO:0000256" key="2">
    <source>
        <dbReference type="ARBA" id="ARBA00010157"/>
    </source>
</evidence>
<keyword evidence="5 7" id="KW-1133">Transmembrane helix</keyword>
<feature type="transmembrane region" description="Helical" evidence="7">
    <location>
        <begin position="178"/>
        <end position="196"/>
    </location>
</feature>
<gene>
    <name evidence="9" type="ORF">NQV15_16970</name>
</gene>
<keyword evidence="6 7" id="KW-0472">Membrane</keyword>
<evidence type="ECO:0000313" key="10">
    <source>
        <dbReference type="Proteomes" id="UP001316184"/>
    </source>
</evidence>
<keyword evidence="10" id="KW-1185">Reference proteome</keyword>
<feature type="transmembrane region" description="Helical" evidence="7">
    <location>
        <begin position="682"/>
        <end position="706"/>
    </location>
</feature>
<dbReference type="PANTHER" id="PTHR33406:SF11">
    <property type="entry name" value="MEMBRANE PROTEIN SCO6666-RELATED"/>
    <property type="match status" value="1"/>
</dbReference>
<dbReference type="Gene3D" id="1.20.1640.10">
    <property type="entry name" value="Multidrug efflux transporter AcrB transmembrane domain"/>
    <property type="match status" value="2"/>
</dbReference>
<name>A0ABY5M5T4_9ACTN</name>